<feature type="transmembrane region" description="Helical" evidence="12">
    <location>
        <begin position="320"/>
        <end position="338"/>
    </location>
</feature>
<evidence type="ECO:0000256" key="12">
    <source>
        <dbReference type="SAM" id="Phobius"/>
    </source>
</evidence>
<evidence type="ECO:0000256" key="7">
    <source>
        <dbReference type="ARBA" id="ARBA00022989"/>
    </source>
</evidence>
<evidence type="ECO:0000256" key="10">
    <source>
        <dbReference type="ARBA" id="ARBA00023303"/>
    </source>
</evidence>
<dbReference type="GO" id="GO:0099095">
    <property type="term" value="F:ligand-gated monoatomic anion channel activity"/>
    <property type="evidence" value="ECO:0007669"/>
    <property type="project" value="UniProtKB-ARBA"/>
</dbReference>
<dbReference type="Gene3D" id="2.70.170.10">
    <property type="entry name" value="Neurotransmitter-gated ion-channel ligand-binding domain"/>
    <property type="match status" value="1"/>
</dbReference>
<dbReference type="Gene3D" id="1.20.58.390">
    <property type="entry name" value="Neurotransmitter-gated ion-channel transmembrane domain"/>
    <property type="match status" value="1"/>
</dbReference>
<dbReference type="InterPro" id="IPR006201">
    <property type="entry name" value="Neur_channel"/>
</dbReference>
<keyword evidence="10" id="KW-0407">Ion channel</keyword>
<evidence type="ECO:0000259" key="14">
    <source>
        <dbReference type="Pfam" id="PF02932"/>
    </source>
</evidence>
<dbReference type="Pfam" id="PF02931">
    <property type="entry name" value="Neur_chan_LBD"/>
    <property type="match status" value="1"/>
</dbReference>
<feature type="domain" description="Neurotransmitter-gated ion-channel ligand-binding" evidence="13">
    <location>
        <begin position="1"/>
        <end position="106"/>
    </location>
</feature>
<evidence type="ECO:0000256" key="11">
    <source>
        <dbReference type="SAM" id="MobiDB-lite"/>
    </source>
</evidence>
<feature type="domain" description="Neurotransmitter-gated ion-channel transmembrane" evidence="14">
    <location>
        <begin position="258"/>
        <end position="362"/>
    </location>
</feature>
<name>A0A7R8XD45_9CRUS</name>
<keyword evidence="8" id="KW-0406">Ion transport</keyword>
<dbReference type="SUPFAM" id="SSF63712">
    <property type="entry name" value="Nicotinic receptor ligand binding domain-like"/>
    <property type="match status" value="1"/>
</dbReference>
<accession>A0A7R8XD45</accession>
<dbReference type="OrthoDB" id="8173437at2759"/>
<evidence type="ECO:0000259" key="13">
    <source>
        <dbReference type="Pfam" id="PF02931"/>
    </source>
</evidence>
<protein>
    <submittedName>
        <fullName evidence="15">Uncharacterized protein</fullName>
    </submittedName>
</protein>
<dbReference type="EMBL" id="LR900273">
    <property type="protein sequence ID" value="CAD7245010.1"/>
    <property type="molecule type" value="Genomic_DNA"/>
</dbReference>
<dbReference type="EMBL" id="CAJPEV010000756">
    <property type="protein sequence ID" value="CAG0888271.1"/>
    <property type="molecule type" value="Genomic_DNA"/>
</dbReference>
<proteinExistence type="predicted"/>
<keyword evidence="4" id="KW-1003">Cell membrane</keyword>
<dbReference type="InterPro" id="IPR006029">
    <property type="entry name" value="Neurotrans-gated_channel_TM"/>
</dbReference>
<keyword evidence="6" id="KW-0732">Signal</keyword>
<dbReference type="InterPro" id="IPR036734">
    <property type="entry name" value="Neur_chan_lig-bd_sf"/>
</dbReference>
<evidence type="ECO:0000256" key="8">
    <source>
        <dbReference type="ARBA" id="ARBA00023065"/>
    </source>
</evidence>
<keyword evidence="5 12" id="KW-0812">Transmembrane</keyword>
<evidence type="ECO:0000256" key="6">
    <source>
        <dbReference type="ARBA" id="ARBA00022729"/>
    </source>
</evidence>
<dbReference type="InterPro" id="IPR006028">
    <property type="entry name" value="GABAA/Glycine_rcpt"/>
</dbReference>
<evidence type="ECO:0000256" key="5">
    <source>
        <dbReference type="ARBA" id="ARBA00022692"/>
    </source>
</evidence>
<dbReference type="AlphaFoldDB" id="A0A7R8XD45"/>
<keyword evidence="16" id="KW-1185">Reference proteome</keyword>
<dbReference type="SUPFAM" id="SSF90112">
    <property type="entry name" value="Neurotransmitter-gated ion-channel transmembrane pore"/>
    <property type="match status" value="1"/>
</dbReference>
<feature type="transmembrane region" description="Helical" evidence="12">
    <location>
        <begin position="281"/>
        <end position="300"/>
    </location>
</feature>
<dbReference type="InterPro" id="IPR038050">
    <property type="entry name" value="Neuro_actylchol_rec"/>
</dbReference>
<dbReference type="GO" id="GO:0005254">
    <property type="term" value="F:chloride channel activity"/>
    <property type="evidence" value="ECO:0007669"/>
    <property type="project" value="UniProtKB-ARBA"/>
</dbReference>
<dbReference type="GO" id="GO:0005886">
    <property type="term" value="C:plasma membrane"/>
    <property type="evidence" value="ECO:0007669"/>
    <property type="project" value="UniProtKB-SubCell"/>
</dbReference>
<gene>
    <name evidence="15" type="ORF">DSTB1V02_LOCUS4888</name>
</gene>
<keyword evidence="7 12" id="KW-1133">Transmembrane helix</keyword>
<keyword evidence="9 12" id="KW-0472">Membrane</keyword>
<comment type="subcellular location">
    <subcellularLocation>
        <location evidence="2">Cell membrane</location>
    </subcellularLocation>
    <subcellularLocation>
        <location evidence="1">Membrane</location>
        <topology evidence="1">Multi-pass membrane protein</topology>
    </subcellularLocation>
</comment>
<dbReference type="InterPro" id="IPR036719">
    <property type="entry name" value="Neuro-gated_channel_TM_sf"/>
</dbReference>
<dbReference type="Pfam" id="PF02932">
    <property type="entry name" value="Neur_chan_memb"/>
    <property type="match status" value="1"/>
</dbReference>
<reference evidence="15" key="1">
    <citation type="submission" date="2020-11" db="EMBL/GenBank/DDBJ databases">
        <authorList>
            <person name="Tran Van P."/>
        </authorList>
    </citation>
    <scope>NUCLEOTIDE SEQUENCE</scope>
</reference>
<evidence type="ECO:0000256" key="3">
    <source>
        <dbReference type="ARBA" id="ARBA00022448"/>
    </source>
</evidence>
<dbReference type="GO" id="GO:0005230">
    <property type="term" value="F:extracellular ligand-gated monoatomic ion channel activity"/>
    <property type="evidence" value="ECO:0007669"/>
    <property type="project" value="InterPro"/>
</dbReference>
<evidence type="ECO:0000313" key="15">
    <source>
        <dbReference type="EMBL" id="CAD7245010.1"/>
    </source>
</evidence>
<evidence type="ECO:0000256" key="9">
    <source>
        <dbReference type="ARBA" id="ARBA00023136"/>
    </source>
</evidence>
<organism evidence="15">
    <name type="scientific">Darwinula stevensoni</name>
    <dbReference type="NCBI Taxonomy" id="69355"/>
    <lineage>
        <taxon>Eukaryota</taxon>
        <taxon>Metazoa</taxon>
        <taxon>Ecdysozoa</taxon>
        <taxon>Arthropoda</taxon>
        <taxon>Crustacea</taxon>
        <taxon>Oligostraca</taxon>
        <taxon>Ostracoda</taxon>
        <taxon>Podocopa</taxon>
        <taxon>Podocopida</taxon>
        <taxon>Darwinulocopina</taxon>
        <taxon>Darwinuloidea</taxon>
        <taxon>Darwinulidae</taxon>
        <taxon>Darwinula</taxon>
    </lineage>
</organism>
<dbReference type="GO" id="GO:0004888">
    <property type="term" value="F:transmembrane signaling receptor activity"/>
    <property type="evidence" value="ECO:0007669"/>
    <property type="project" value="InterPro"/>
</dbReference>
<dbReference type="InterPro" id="IPR006202">
    <property type="entry name" value="Neur_chan_lig-bd"/>
</dbReference>
<evidence type="ECO:0000256" key="2">
    <source>
        <dbReference type="ARBA" id="ARBA00004236"/>
    </source>
</evidence>
<dbReference type="PRINTS" id="PR00253">
    <property type="entry name" value="GABAARECEPTR"/>
</dbReference>
<dbReference type="PANTHER" id="PTHR18945">
    <property type="entry name" value="NEUROTRANSMITTER GATED ION CHANNEL"/>
    <property type="match status" value="1"/>
</dbReference>
<feature type="region of interest" description="Disordered" evidence="11">
    <location>
        <begin position="381"/>
        <end position="455"/>
    </location>
</feature>
<evidence type="ECO:0000256" key="1">
    <source>
        <dbReference type="ARBA" id="ARBA00004141"/>
    </source>
</evidence>
<feature type="transmembrane region" description="Helical" evidence="12">
    <location>
        <begin position="464"/>
        <end position="483"/>
    </location>
</feature>
<evidence type="ECO:0000256" key="4">
    <source>
        <dbReference type="ARBA" id="ARBA00022475"/>
    </source>
</evidence>
<dbReference type="Proteomes" id="UP000677054">
    <property type="component" value="Unassembled WGS sequence"/>
</dbReference>
<keyword evidence="3" id="KW-0813">Transport</keyword>
<evidence type="ECO:0000313" key="16">
    <source>
        <dbReference type="Proteomes" id="UP000677054"/>
    </source>
</evidence>
<feature type="transmembrane region" description="Helical" evidence="12">
    <location>
        <begin position="251"/>
        <end position="274"/>
    </location>
</feature>
<sequence length="488" mass="54968">MHHHWEDKRLAVKEKTNSISKYQYLNAIHHLDQLWIPDTYFLKHGEFKYPPDPVHIALRVYPNGTILYSMRKHLVLSCEGNLNIFPFDDPACRFSIESSHLSTGSISRLTIRLRAFASNRASRVFSTRTMRREKFRDGPHASVVESVVTPMLDLLGVCPEDVTHPGSRFCNYRKAHALEYNIPIVSYERSDLLYEWVNDTTEGKSLLKSKRLTSFNAYMVHNLTEDCPDTMSWRGNYSCLRVELVFTRDKAFYFSTVFIPGIILVTSSFITFWLEWSAAPARVVIGVTTLLTFFTTSNGFRTSLPVVSKLGAMNVWDGVSMFFIYASLLEFVLVNYIGRKKPRGESVYRTGENAVIQRIPDVIQRIGIALIGPFLVGQNRKGDGRGGATAEGEAGEEKGSAGGEESARLNSAHLTEGGTGGGEADVVTLEGGSEKRRRRSRRGTEGNGKRPPPHPIRIAKTIDVISRIIFPVAYSFFLAFFFIRYKGI</sequence>